<proteinExistence type="predicted"/>
<comment type="caution">
    <text evidence="2">The sequence shown here is derived from an EMBL/GenBank/DDBJ whole genome shotgun (WGS) entry which is preliminary data.</text>
</comment>
<reference evidence="2" key="1">
    <citation type="journal article" date="2020" name="mSystems">
        <title>Genome- and Community-Level Interaction Insights into Carbon Utilization and Element Cycling Functions of Hydrothermarchaeota in Hydrothermal Sediment.</title>
        <authorList>
            <person name="Zhou Z."/>
            <person name="Liu Y."/>
            <person name="Xu W."/>
            <person name="Pan J."/>
            <person name="Luo Z.H."/>
            <person name="Li M."/>
        </authorList>
    </citation>
    <scope>NUCLEOTIDE SEQUENCE [LARGE SCALE GENOMIC DNA]</scope>
    <source>
        <strain evidence="2">SpSt-418</strain>
    </source>
</reference>
<protein>
    <submittedName>
        <fullName evidence="2">Ribbon-helix-helix protein, CopG family</fullName>
    </submittedName>
</protein>
<accession>A0A7C3KEZ2</accession>
<gene>
    <name evidence="2" type="ORF">ENR64_15480</name>
</gene>
<evidence type="ECO:0000313" key="2">
    <source>
        <dbReference type="EMBL" id="HFM99126.1"/>
    </source>
</evidence>
<sequence>MPPTKKEKVTFTCTAETKQALEAWAEREGRTVSNLVERLVLAALANQEK</sequence>
<dbReference type="Pfam" id="PF07878">
    <property type="entry name" value="RHH_5"/>
    <property type="match status" value="1"/>
</dbReference>
<evidence type="ECO:0000259" key="1">
    <source>
        <dbReference type="Pfam" id="PF07878"/>
    </source>
</evidence>
<organism evidence="2">
    <name type="scientific">Oscillatoriales cyanobacterium SpSt-418</name>
    <dbReference type="NCBI Taxonomy" id="2282169"/>
    <lineage>
        <taxon>Bacteria</taxon>
        <taxon>Bacillati</taxon>
        <taxon>Cyanobacteriota</taxon>
        <taxon>Cyanophyceae</taxon>
        <taxon>Oscillatoriophycideae</taxon>
        <taxon>Oscillatoriales</taxon>
    </lineage>
</organism>
<dbReference type="GO" id="GO:0006355">
    <property type="term" value="P:regulation of DNA-templated transcription"/>
    <property type="evidence" value="ECO:0007669"/>
    <property type="project" value="InterPro"/>
</dbReference>
<dbReference type="SUPFAM" id="SSF47598">
    <property type="entry name" value="Ribbon-helix-helix"/>
    <property type="match status" value="1"/>
</dbReference>
<dbReference type="InterPro" id="IPR010985">
    <property type="entry name" value="Ribbon_hlx_hlx"/>
</dbReference>
<dbReference type="EMBL" id="DSRU01000226">
    <property type="protein sequence ID" value="HFM99126.1"/>
    <property type="molecule type" value="Genomic_DNA"/>
</dbReference>
<feature type="domain" description="CopG-like ribbon-helix-helix" evidence="1">
    <location>
        <begin position="18"/>
        <end position="45"/>
    </location>
</feature>
<dbReference type="InterPro" id="IPR012869">
    <property type="entry name" value="RHH_5"/>
</dbReference>
<name>A0A7C3KEZ2_9CYAN</name>
<dbReference type="AlphaFoldDB" id="A0A7C3KEZ2"/>